<evidence type="ECO:0000313" key="3">
    <source>
        <dbReference type="EMBL" id="MFH4983279.1"/>
    </source>
</evidence>
<keyword evidence="4" id="KW-1185">Reference proteome</keyword>
<organism evidence="3 4">
    <name type="scientific">Gnathostoma spinigerum</name>
    <dbReference type="NCBI Taxonomy" id="75299"/>
    <lineage>
        <taxon>Eukaryota</taxon>
        <taxon>Metazoa</taxon>
        <taxon>Ecdysozoa</taxon>
        <taxon>Nematoda</taxon>
        <taxon>Chromadorea</taxon>
        <taxon>Rhabditida</taxon>
        <taxon>Spirurina</taxon>
        <taxon>Gnathostomatomorpha</taxon>
        <taxon>Gnathostomatoidea</taxon>
        <taxon>Gnathostomatidae</taxon>
        <taxon>Gnathostoma</taxon>
    </lineage>
</organism>
<comment type="similarity">
    <text evidence="1">Belongs to the serpin family.</text>
</comment>
<dbReference type="Proteomes" id="UP001608902">
    <property type="component" value="Unassembled WGS sequence"/>
</dbReference>
<dbReference type="InterPro" id="IPR042185">
    <property type="entry name" value="Serpin_sf_2"/>
</dbReference>
<dbReference type="EMBL" id="JBGFUD010011682">
    <property type="protein sequence ID" value="MFH4983279.1"/>
    <property type="molecule type" value="Genomic_DNA"/>
</dbReference>
<dbReference type="Pfam" id="PF00079">
    <property type="entry name" value="Serpin"/>
    <property type="match status" value="1"/>
</dbReference>
<dbReference type="InterPro" id="IPR023796">
    <property type="entry name" value="Serpin_dom"/>
</dbReference>
<comment type="caution">
    <text evidence="3">The sequence shown here is derived from an EMBL/GenBank/DDBJ whole genome shotgun (WGS) entry which is preliminary data.</text>
</comment>
<dbReference type="SMART" id="SM00093">
    <property type="entry name" value="SERPIN"/>
    <property type="match status" value="1"/>
</dbReference>
<dbReference type="InterPro" id="IPR042178">
    <property type="entry name" value="Serpin_sf_1"/>
</dbReference>
<dbReference type="Gene3D" id="3.30.497.10">
    <property type="entry name" value="Antithrombin, subunit I, domain 2"/>
    <property type="match status" value="1"/>
</dbReference>
<evidence type="ECO:0000256" key="1">
    <source>
        <dbReference type="RuleBase" id="RU000411"/>
    </source>
</evidence>
<dbReference type="PANTHER" id="PTHR11461:SF338">
    <property type="entry name" value="CAPSID PROTEIN-RELATED"/>
    <property type="match status" value="1"/>
</dbReference>
<dbReference type="SUPFAM" id="SSF56574">
    <property type="entry name" value="Serpins"/>
    <property type="match status" value="1"/>
</dbReference>
<dbReference type="InterPro" id="IPR036186">
    <property type="entry name" value="Serpin_sf"/>
</dbReference>
<reference evidence="3 4" key="1">
    <citation type="submission" date="2024-08" db="EMBL/GenBank/DDBJ databases">
        <title>Gnathostoma spinigerum genome.</title>
        <authorList>
            <person name="Gonzalez-Bertolin B."/>
            <person name="Monzon S."/>
            <person name="Zaballos A."/>
            <person name="Jimenez P."/>
            <person name="Dekumyoy P."/>
            <person name="Varona S."/>
            <person name="Cuesta I."/>
            <person name="Sumanam S."/>
            <person name="Adisakwattana P."/>
            <person name="Gasser R.B."/>
            <person name="Hernandez-Gonzalez A."/>
            <person name="Young N.D."/>
            <person name="Perteguer M.J."/>
        </authorList>
    </citation>
    <scope>NUCLEOTIDE SEQUENCE [LARGE SCALE GENOMIC DNA]</scope>
    <source>
        <strain evidence="3">AL3</strain>
        <tissue evidence="3">Liver</tissue>
    </source>
</reference>
<proteinExistence type="inferred from homology"/>
<evidence type="ECO:0000313" key="4">
    <source>
        <dbReference type="Proteomes" id="UP001608902"/>
    </source>
</evidence>
<protein>
    <recommendedName>
        <fullName evidence="2">Serpin domain-containing protein</fullName>
    </recommendedName>
</protein>
<dbReference type="InterPro" id="IPR000215">
    <property type="entry name" value="Serpin_fam"/>
</dbReference>
<name>A0ABD6ETH4_9BILA</name>
<gene>
    <name evidence="3" type="ORF">AB6A40_009988</name>
</gene>
<dbReference type="AlphaFoldDB" id="A0ABD6ETH4"/>
<dbReference type="Gene3D" id="2.30.39.10">
    <property type="entry name" value="Alpha-1-antitrypsin, domain 1"/>
    <property type="match status" value="1"/>
</dbReference>
<dbReference type="PANTHER" id="PTHR11461">
    <property type="entry name" value="SERINE PROTEASE INHIBITOR, SERPIN"/>
    <property type="match status" value="1"/>
</dbReference>
<feature type="domain" description="Serpin" evidence="2">
    <location>
        <begin position="1"/>
        <end position="324"/>
    </location>
</feature>
<evidence type="ECO:0000259" key="2">
    <source>
        <dbReference type="SMART" id="SM00093"/>
    </source>
</evidence>
<accession>A0ABD6ETH4</accession>
<sequence length="324" mass="36291">MVNLTAGDRFGHHIRFLNDLPRQVNYDGEGQLSEAEMLLLTQKRFTYKQPFLMSLKTNYEAVEKKYNFTKPKARENAATETEEWVKTATGDFVVGTVQKEMFRAETRSSPISALYTVFKWKNPLTKASGEFSGKQINFLKGTGEYLYKTTAKYEMLGMEMTDDAATLYIFLPKGDYATFEKDMDGARVLIGEYAGKTTVEVEIPEVKIFSKYKFNAALQKLGIQKIFTKDAELGDIAEESLSMYASYQAVGFEVNENGVSGGATGTASLQAISGSAETPVEKHTEAGNNDYEEGKGVTKKFVANRPFFFALVRKKIILYAGRYL</sequence>